<dbReference type="FunFam" id="1.10.10.60:FF:000168">
    <property type="entry name" value="Telomere repeat-binding factor 1"/>
    <property type="match status" value="1"/>
</dbReference>
<keyword evidence="5" id="KW-0805">Transcription regulation</keyword>
<gene>
    <name evidence="14" type="ORF">LSALG_LOCUS1122</name>
</gene>
<dbReference type="SMART" id="SM00717">
    <property type="entry name" value="SANT"/>
    <property type="match status" value="1"/>
</dbReference>
<dbReference type="PROSITE" id="PS50090">
    <property type="entry name" value="MYB_LIKE"/>
    <property type="match status" value="1"/>
</dbReference>
<keyword evidence="6" id="KW-0175">Coiled coil</keyword>
<evidence type="ECO:0000313" key="14">
    <source>
        <dbReference type="EMBL" id="CAI9260280.1"/>
    </source>
</evidence>
<accession>A0AA35Y0L1</accession>
<dbReference type="GO" id="GO:0003691">
    <property type="term" value="F:double-stranded telomeric DNA binding"/>
    <property type="evidence" value="ECO:0007669"/>
    <property type="project" value="InterPro"/>
</dbReference>
<dbReference type="PROSITE" id="PS50097">
    <property type="entry name" value="BTB"/>
    <property type="match status" value="1"/>
</dbReference>
<evidence type="ECO:0000259" key="13">
    <source>
        <dbReference type="PROSITE" id="PS50097"/>
    </source>
</evidence>
<evidence type="ECO:0000256" key="6">
    <source>
        <dbReference type="ARBA" id="ARBA00023054"/>
    </source>
</evidence>
<dbReference type="InterPro" id="IPR001005">
    <property type="entry name" value="SANT/Myb"/>
</dbReference>
<evidence type="ECO:0000256" key="11">
    <source>
        <dbReference type="SAM" id="MobiDB-lite"/>
    </source>
</evidence>
<organism evidence="14 15">
    <name type="scientific">Lactuca saligna</name>
    <name type="common">Willowleaf lettuce</name>
    <dbReference type="NCBI Taxonomy" id="75948"/>
    <lineage>
        <taxon>Eukaryota</taxon>
        <taxon>Viridiplantae</taxon>
        <taxon>Streptophyta</taxon>
        <taxon>Embryophyta</taxon>
        <taxon>Tracheophyta</taxon>
        <taxon>Spermatophyta</taxon>
        <taxon>Magnoliopsida</taxon>
        <taxon>eudicotyledons</taxon>
        <taxon>Gunneridae</taxon>
        <taxon>Pentapetalae</taxon>
        <taxon>asterids</taxon>
        <taxon>campanulids</taxon>
        <taxon>Asterales</taxon>
        <taxon>Asteraceae</taxon>
        <taxon>Cichorioideae</taxon>
        <taxon>Cichorieae</taxon>
        <taxon>Lactucinae</taxon>
        <taxon>Lactuca</taxon>
    </lineage>
</organism>
<evidence type="ECO:0000256" key="2">
    <source>
        <dbReference type="ARBA" id="ARBA00004604"/>
    </source>
</evidence>
<dbReference type="PANTHER" id="PTHR46267:SF8">
    <property type="entry name" value="TELOMERE REPEAT-BINDING FACTOR 1"/>
    <property type="match status" value="1"/>
</dbReference>
<dbReference type="Gene3D" id="1.10.10.60">
    <property type="entry name" value="Homeodomain-like"/>
    <property type="match status" value="1"/>
</dbReference>
<dbReference type="InterPro" id="IPR011333">
    <property type="entry name" value="SKP1/BTB/POZ_sf"/>
</dbReference>
<dbReference type="EMBL" id="OX465086">
    <property type="protein sequence ID" value="CAI9260280.1"/>
    <property type="molecule type" value="Genomic_DNA"/>
</dbReference>
<comment type="subcellular location">
    <subcellularLocation>
        <location evidence="1">Chromosome</location>
    </subcellularLocation>
    <subcellularLocation>
        <location evidence="2">Nucleus</location>
        <location evidence="2">Nucleolus</location>
    </subcellularLocation>
</comment>
<keyword evidence="9" id="KW-0539">Nucleus</keyword>
<evidence type="ECO:0000256" key="5">
    <source>
        <dbReference type="ARBA" id="ARBA00023015"/>
    </source>
</evidence>
<feature type="domain" description="BTB" evidence="13">
    <location>
        <begin position="268"/>
        <end position="334"/>
    </location>
</feature>
<protein>
    <recommendedName>
        <fullName evidence="10">MYB transcription factor</fullName>
    </recommendedName>
</protein>
<keyword evidence="15" id="KW-1185">Reference proteome</keyword>
<dbReference type="SMART" id="SM00225">
    <property type="entry name" value="BTB"/>
    <property type="match status" value="1"/>
</dbReference>
<dbReference type="Pfam" id="PF00249">
    <property type="entry name" value="Myb_DNA-binding"/>
    <property type="match status" value="1"/>
</dbReference>
<dbReference type="GO" id="GO:0005730">
    <property type="term" value="C:nucleolus"/>
    <property type="evidence" value="ECO:0007669"/>
    <property type="project" value="UniProtKB-SubCell"/>
</dbReference>
<evidence type="ECO:0000256" key="1">
    <source>
        <dbReference type="ARBA" id="ARBA00004286"/>
    </source>
</evidence>
<evidence type="ECO:0000256" key="3">
    <source>
        <dbReference type="ARBA" id="ARBA00004906"/>
    </source>
</evidence>
<evidence type="ECO:0000256" key="7">
    <source>
        <dbReference type="ARBA" id="ARBA00023125"/>
    </source>
</evidence>
<name>A0AA35Y0L1_LACSI</name>
<evidence type="ECO:0000256" key="8">
    <source>
        <dbReference type="ARBA" id="ARBA00023163"/>
    </source>
</evidence>
<reference evidence="14" key="1">
    <citation type="submission" date="2023-04" db="EMBL/GenBank/DDBJ databases">
        <authorList>
            <person name="Vijverberg K."/>
            <person name="Xiong W."/>
            <person name="Schranz E."/>
        </authorList>
    </citation>
    <scope>NUCLEOTIDE SEQUENCE</scope>
</reference>
<keyword evidence="7" id="KW-0238">DNA-binding</keyword>
<evidence type="ECO:0000259" key="12">
    <source>
        <dbReference type="PROSITE" id="PS50090"/>
    </source>
</evidence>
<dbReference type="InterPro" id="IPR000210">
    <property type="entry name" value="BTB/POZ_dom"/>
</dbReference>
<proteinExistence type="predicted"/>
<dbReference type="InterPro" id="IPR009057">
    <property type="entry name" value="Homeodomain-like_sf"/>
</dbReference>
<dbReference type="AlphaFoldDB" id="A0AA35Y0L1"/>
<evidence type="ECO:0000256" key="9">
    <source>
        <dbReference type="ARBA" id="ARBA00023242"/>
    </source>
</evidence>
<dbReference type="Pfam" id="PF00651">
    <property type="entry name" value="BTB"/>
    <property type="match status" value="1"/>
</dbReference>
<sequence>MRFEVNLSIISIGDCLGQIHKVEWLNWSIRPKIEIREKGSGLRFLQFEKKKQPIEERDLMVFDREKKQGEDLWGFAGPKEKEEKKQEVAIDSWWVKNLLVLIGFMGAPKQKWTFEEEAALKAGVLKHGAGKWCTILKDPKFRSVLYLRSNVDIKDKWRNMSVMENGWGSKEKARLALKRVQHVPKDDNLLSLTTADPSDEDSGDVRPLQSSSGSPQVGASKRSMIRLDNLIMKAINNLKEHGGSNKTTIGTYIEVYLGEQYVNNPTLSDVTLMIEGKRFYAHIICLLASSDAFQAMFDGGYRFGCILGERCKRYWETFEKMIRCIYTGSVEVDLRIAQDLLRAADQYLLDGVIDFQDVSLQPFKGHKKEIILQKGSVCSHERYGIVEG</sequence>
<dbReference type="InterPro" id="IPR044597">
    <property type="entry name" value="SMH1-6"/>
</dbReference>
<dbReference type="SUPFAM" id="SSF54695">
    <property type="entry name" value="POZ domain"/>
    <property type="match status" value="1"/>
</dbReference>
<evidence type="ECO:0000313" key="15">
    <source>
        <dbReference type="Proteomes" id="UP001177003"/>
    </source>
</evidence>
<feature type="region of interest" description="Disordered" evidence="11">
    <location>
        <begin position="189"/>
        <end position="220"/>
    </location>
</feature>
<dbReference type="PANTHER" id="PTHR46267">
    <property type="entry name" value="SINGLE MYB HISTONE 4"/>
    <property type="match status" value="1"/>
</dbReference>
<comment type="pathway">
    <text evidence="3">Protein modification; protein ubiquitination.</text>
</comment>
<evidence type="ECO:0000256" key="10">
    <source>
        <dbReference type="ARBA" id="ARBA00032813"/>
    </source>
</evidence>
<feature type="domain" description="Myb-like" evidence="12">
    <location>
        <begin position="109"/>
        <end position="161"/>
    </location>
</feature>
<dbReference type="Gene3D" id="3.30.710.10">
    <property type="entry name" value="Potassium Channel Kv1.1, Chain A"/>
    <property type="match status" value="1"/>
</dbReference>
<dbReference type="Proteomes" id="UP001177003">
    <property type="component" value="Chromosome 0"/>
</dbReference>
<keyword evidence="8" id="KW-0804">Transcription</keyword>
<dbReference type="SUPFAM" id="SSF46689">
    <property type="entry name" value="Homeodomain-like"/>
    <property type="match status" value="1"/>
</dbReference>
<dbReference type="CDD" id="cd11660">
    <property type="entry name" value="SANT_TRF"/>
    <property type="match status" value="1"/>
</dbReference>
<feature type="compositionally biased region" description="Polar residues" evidence="11">
    <location>
        <begin position="208"/>
        <end position="217"/>
    </location>
</feature>
<dbReference type="GO" id="GO:0005694">
    <property type="term" value="C:chromosome"/>
    <property type="evidence" value="ECO:0007669"/>
    <property type="project" value="UniProtKB-SubCell"/>
</dbReference>
<evidence type="ECO:0000256" key="4">
    <source>
        <dbReference type="ARBA" id="ARBA00022454"/>
    </source>
</evidence>
<keyword evidence="4" id="KW-0158">Chromosome</keyword>